<evidence type="ECO:0008006" key="4">
    <source>
        <dbReference type="Google" id="ProtNLM"/>
    </source>
</evidence>
<accession>A0A9W6I7N9</accession>
<dbReference type="AlphaFoldDB" id="A0A9W6I7N9"/>
<dbReference type="EMBL" id="BSEV01000020">
    <property type="protein sequence ID" value="GLK13158.1"/>
    <property type="molecule type" value="Genomic_DNA"/>
</dbReference>
<dbReference type="Pfam" id="PF26233">
    <property type="entry name" value="NicX"/>
    <property type="match status" value="1"/>
</dbReference>
<keyword evidence="3" id="KW-1185">Reference proteome</keyword>
<reference evidence="2" key="1">
    <citation type="journal article" date="2014" name="Int. J. Syst. Evol. Microbiol.">
        <title>Complete genome sequence of Corynebacterium casei LMG S-19264T (=DSM 44701T), isolated from a smear-ripened cheese.</title>
        <authorList>
            <consortium name="US DOE Joint Genome Institute (JGI-PGF)"/>
            <person name="Walter F."/>
            <person name="Albersmeier A."/>
            <person name="Kalinowski J."/>
            <person name="Ruckert C."/>
        </authorList>
    </citation>
    <scope>NUCLEOTIDE SEQUENCE</scope>
    <source>
        <strain evidence="2">VKM Ac-2007</strain>
    </source>
</reference>
<dbReference type="PANTHER" id="PTHR34448">
    <property type="entry name" value="AMINOPEPTIDASE"/>
    <property type="match status" value="1"/>
</dbReference>
<sequence length="341" mass="37382">MGEFRTHSQLIEAALKRCNVRPEEKAVMLSSRIIDPADLAPYEEALRRTSDHVISVRYHPMEVTDAHHMNDMLLAAMQQADFVLHYRGGTFPTPFAQLTAHSRGIPEVAASSTRWLDICLNEANQFRLHPSDEIVAEAMEAARLMERTNEIHLTSDGGTDLVLRKDGRKGHRQLGLADKPGIWDNFGFAMVACAPLENSANGVVVVEPGDAMLQMGATVRDPITLRVEDGRIVKIEGGESATALSQWLERWQDPESYGVSHIGWGLHPNAVWTGSPRFTPVDGESYRGSILIAFGSNTTDMPARHSGIGGTRHCVSHLDVPLLSHSFAVDGVPVVKSGKIV</sequence>
<evidence type="ECO:0000313" key="3">
    <source>
        <dbReference type="Proteomes" id="UP001143474"/>
    </source>
</evidence>
<organism evidence="2 3">
    <name type="scientific">Streptosporangium carneum</name>
    <dbReference type="NCBI Taxonomy" id="47481"/>
    <lineage>
        <taxon>Bacteria</taxon>
        <taxon>Bacillati</taxon>
        <taxon>Actinomycetota</taxon>
        <taxon>Actinomycetes</taxon>
        <taxon>Streptosporangiales</taxon>
        <taxon>Streptosporangiaceae</taxon>
        <taxon>Streptosporangium</taxon>
    </lineage>
</organism>
<evidence type="ECO:0000256" key="1">
    <source>
        <dbReference type="ARBA" id="ARBA00022723"/>
    </source>
</evidence>
<keyword evidence="1" id="KW-0479">Metal-binding</keyword>
<gene>
    <name evidence="2" type="ORF">GCM10017600_65690</name>
</gene>
<reference evidence="2" key="2">
    <citation type="submission" date="2023-01" db="EMBL/GenBank/DDBJ databases">
        <authorList>
            <person name="Sun Q."/>
            <person name="Evtushenko L."/>
        </authorList>
    </citation>
    <scope>NUCLEOTIDE SEQUENCE</scope>
    <source>
        <strain evidence="2">VKM Ac-2007</strain>
    </source>
</reference>
<dbReference type="InterPro" id="IPR058739">
    <property type="entry name" value="NicX"/>
</dbReference>
<dbReference type="RefSeq" id="WP_271221453.1">
    <property type="nucleotide sequence ID" value="NZ_BAAAVD010000038.1"/>
</dbReference>
<dbReference type="InterPro" id="IPR052170">
    <property type="entry name" value="M29_Exopeptidase"/>
</dbReference>
<proteinExistence type="predicted"/>
<dbReference type="PANTHER" id="PTHR34448:SF1">
    <property type="entry name" value="BLL6088 PROTEIN"/>
    <property type="match status" value="1"/>
</dbReference>
<evidence type="ECO:0000313" key="2">
    <source>
        <dbReference type="EMBL" id="GLK13158.1"/>
    </source>
</evidence>
<dbReference type="GO" id="GO:0046872">
    <property type="term" value="F:metal ion binding"/>
    <property type="evidence" value="ECO:0007669"/>
    <property type="project" value="UniProtKB-KW"/>
</dbReference>
<name>A0A9W6I7N9_9ACTN</name>
<comment type="caution">
    <text evidence="2">The sequence shown here is derived from an EMBL/GenBank/DDBJ whole genome shotgun (WGS) entry which is preliminary data.</text>
</comment>
<dbReference type="Proteomes" id="UP001143474">
    <property type="component" value="Unassembled WGS sequence"/>
</dbReference>
<protein>
    <recommendedName>
        <fullName evidence="4">Leucyl aminopeptidase</fullName>
    </recommendedName>
</protein>
<dbReference type="SUPFAM" id="SSF144052">
    <property type="entry name" value="Thermophilic metalloprotease-like"/>
    <property type="match status" value="1"/>
</dbReference>